<dbReference type="InterPro" id="IPR010060">
    <property type="entry name" value="NRPS_synth"/>
</dbReference>
<dbReference type="Gene3D" id="3.30.300.30">
    <property type="match status" value="2"/>
</dbReference>
<evidence type="ECO:0000256" key="1">
    <source>
        <dbReference type="ARBA" id="ARBA00001957"/>
    </source>
</evidence>
<evidence type="ECO:0000256" key="3">
    <source>
        <dbReference type="ARBA" id="ARBA00022553"/>
    </source>
</evidence>
<dbReference type="PANTHER" id="PTHR45398:SF1">
    <property type="entry name" value="ENZYME, PUTATIVE (JCVI)-RELATED"/>
    <property type="match status" value="1"/>
</dbReference>
<dbReference type="InterPro" id="IPR036736">
    <property type="entry name" value="ACP-like_sf"/>
</dbReference>
<name>A0A2T6C4D9_9FLAO</name>
<proteinExistence type="predicted"/>
<keyword evidence="2" id="KW-0596">Phosphopantetheine</keyword>
<dbReference type="RefSeq" id="WP_146169749.1">
    <property type="nucleotide sequence ID" value="NZ_QBKT01000002.1"/>
</dbReference>
<dbReference type="Pfam" id="PF00668">
    <property type="entry name" value="Condensation"/>
    <property type="match status" value="4"/>
</dbReference>
<feature type="domain" description="Carrier" evidence="4">
    <location>
        <begin position="961"/>
        <end position="1035"/>
    </location>
</feature>
<dbReference type="Proteomes" id="UP000244090">
    <property type="component" value="Unassembled WGS sequence"/>
</dbReference>
<protein>
    <submittedName>
        <fullName evidence="5">Non-ribosomal peptide synthase protein (TIGR01720 family)/amino acid adenylation domain-containing protein</fullName>
    </submittedName>
</protein>
<dbReference type="CDD" id="cd05930">
    <property type="entry name" value="A_NRPS"/>
    <property type="match status" value="2"/>
</dbReference>
<keyword evidence="3" id="KW-0597">Phosphoprotein</keyword>
<accession>A0A2T6C4D9</accession>
<organism evidence="5 6">
    <name type="scientific">Kordia periserrulae</name>
    <dbReference type="NCBI Taxonomy" id="701523"/>
    <lineage>
        <taxon>Bacteria</taxon>
        <taxon>Pseudomonadati</taxon>
        <taxon>Bacteroidota</taxon>
        <taxon>Flavobacteriia</taxon>
        <taxon>Flavobacteriales</taxon>
        <taxon>Flavobacteriaceae</taxon>
        <taxon>Kordia</taxon>
    </lineage>
</organism>
<dbReference type="Gene3D" id="3.30.559.10">
    <property type="entry name" value="Chloramphenicol acetyltransferase-like domain"/>
    <property type="match status" value="4"/>
</dbReference>
<dbReference type="PROSITE" id="PS00455">
    <property type="entry name" value="AMP_BINDING"/>
    <property type="match status" value="2"/>
</dbReference>
<evidence type="ECO:0000313" key="5">
    <source>
        <dbReference type="EMBL" id="PTX63162.1"/>
    </source>
</evidence>
<dbReference type="FunFam" id="3.40.50.980:FF:000001">
    <property type="entry name" value="Non-ribosomal peptide synthetase"/>
    <property type="match status" value="2"/>
</dbReference>
<dbReference type="Pfam" id="PF00550">
    <property type="entry name" value="PP-binding"/>
    <property type="match status" value="2"/>
</dbReference>
<gene>
    <name evidence="5" type="ORF">C8N46_102565</name>
</gene>
<dbReference type="Pfam" id="PF00501">
    <property type="entry name" value="AMP-binding"/>
    <property type="match status" value="2"/>
</dbReference>
<dbReference type="InterPro" id="IPR000873">
    <property type="entry name" value="AMP-dep_synth/lig_dom"/>
</dbReference>
<dbReference type="InterPro" id="IPR001242">
    <property type="entry name" value="Condensation_dom"/>
</dbReference>
<dbReference type="SUPFAM" id="SSF56801">
    <property type="entry name" value="Acetyl-CoA synthetase-like"/>
    <property type="match status" value="2"/>
</dbReference>
<dbReference type="FunFam" id="3.40.50.12780:FF:000012">
    <property type="entry name" value="Non-ribosomal peptide synthetase"/>
    <property type="match status" value="2"/>
</dbReference>
<dbReference type="Gene3D" id="3.30.559.30">
    <property type="entry name" value="Nonribosomal peptide synthetase, condensation domain"/>
    <property type="match status" value="4"/>
</dbReference>
<dbReference type="NCBIfam" id="TIGR01733">
    <property type="entry name" value="AA-adenyl-dom"/>
    <property type="match status" value="2"/>
</dbReference>
<reference evidence="5 6" key="1">
    <citation type="submission" date="2018-04" db="EMBL/GenBank/DDBJ databases">
        <title>Genomic Encyclopedia of Archaeal and Bacterial Type Strains, Phase II (KMG-II): from individual species to whole genera.</title>
        <authorList>
            <person name="Goeker M."/>
        </authorList>
    </citation>
    <scope>NUCLEOTIDE SEQUENCE [LARGE SCALE GENOMIC DNA]</scope>
    <source>
        <strain evidence="5 6">DSM 25731</strain>
    </source>
</reference>
<evidence type="ECO:0000256" key="2">
    <source>
        <dbReference type="ARBA" id="ARBA00022450"/>
    </source>
</evidence>
<dbReference type="Gene3D" id="2.30.38.10">
    <property type="entry name" value="Luciferase, Domain 3"/>
    <property type="match status" value="2"/>
</dbReference>
<dbReference type="Pfam" id="PF13193">
    <property type="entry name" value="AMP-binding_C"/>
    <property type="match status" value="1"/>
</dbReference>
<dbReference type="NCBIfam" id="NF003417">
    <property type="entry name" value="PRK04813.1"/>
    <property type="match status" value="2"/>
</dbReference>
<dbReference type="FunFam" id="1.10.1200.10:FF:000005">
    <property type="entry name" value="Nonribosomal peptide synthetase 1"/>
    <property type="match status" value="2"/>
</dbReference>
<dbReference type="InterPro" id="IPR023213">
    <property type="entry name" value="CAT-like_dom_sf"/>
</dbReference>
<dbReference type="Gene3D" id="3.40.50.980">
    <property type="match status" value="4"/>
</dbReference>
<dbReference type="PROSITE" id="PS50075">
    <property type="entry name" value="CARRIER"/>
    <property type="match status" value="2"/>
</dbReference>
<dbReference type="CDD" id="cd19534">
    <property type="entry name" value="E_NRPS"/>
    <property type="match status" value="1"/>
</dbReference>
<dbReference type="GO" id="GO:0003824">
    <property type="term" value="F:catalytic activity"/>
    <property type="evidence" value="ECO:0007669"/>
    <property type="project" value="InterPro"/>
</dbReference>
<sequence>MQIKKANVQHISELNELQKGILFDSLKHEDFSLYNTQIVLEIHGELHTDVLQNALYETQKHNDVLRSVFDWEKTSKPLQIILKELAMDYKVVSISENTEAQIDNFLNQERKLGFNLNEGCPVRVRLLKKTTAQYLLVITHHTILYDGWSNAIFLKDIFSTYHKLQKGEGNYKNVSKVQYKAYLNQLQNQPVKNSAEFWKTYLEEYTPGILSKVTAENDTNGTAREKQILPIEQLTDFCKKESITKASLIYVAYGLLLQKYADSDDVMYGTPVSTRNPLLQGADEIMGNFVNTLPLRFRSTADERLIDIIKRTDKELLTRNEHNNSSLNQVKTFVQSSKENELFNTILAIENYPVDNNAININKEFTLQLYATYESVEAPLLVQVFFNTSLEITVQYATNYFSKKYIQRLLNHFKNCIHQLLSNPSLKKKNLHILDTDEREELLLNSNGPKIDYSGKTILDKFDEIVKQHGSRKAVSFEGIELSYQELDEKSTQLAKKIRLENAFSEDKLIPICLQRSEKMILAILSVLKAGCAYVPMDPTYPVERKKYILQDTDAKIVITTSEYEREFADYGYNSIVLDAENDESLPNTTAYNLPKVTGNDTIYVIYTSGTTGKPKGVINTHQGLNNKMMWMLDYLAVNAQDVVLQKTTYCFDVSFWEFFLPLLAGGTLVLAKPEGEKDSEYLANIINEKEITITHFVPSMLNAFLLSDAIGNIQKLRAVVCSGEALKLATVQHFKKILPKVELHNLYGPTEAGIEVTTQNLTNYNSNIVPIGKPVANTQMYIVDREQKLQPIGSTGDLLIGGIQVAEGYRNLAQLTQEKFQKDPFKKENRIYKTGDKARWLPDGTIEFLGRADSQIKLRGYRIEIGEIESILEKIPELYQSAVQLQDIYGNQHLVCYYVLQKDVTIEEESIQEKLRAYLPAYMIPRFYKQLEEFPVTSNGKLDRKKLPQITIETVDSIVLPETAEEEKMLAIWTSLLGVASISVTESFFVLGGDSIKAIQLMSRCKNAGLHFKIKDIFNYPSIRSLCKNLLTETTTVSESGKLQGTIELLSIQQEFLNSNPHTPEHYNQSAFVSLSKKFTSDQLKNAVQQLMEHHDMLRALFVKNDDEYTAYYGPLKHNFFYTEHKGRSSLESICMKFEASLKLEESLCKFVHILDEEAEENKLFIVAHHLVIDGISWRILLEDLENILLHETQGESFTLPQKQTSFRQWASKLKQHSEKILHSSEQSYWLKLHEQFQLENTDKETIPTVKFGELQEYRLQLNATETSALLQNIHTTFGTNINDVLLSALVVAMNAGFNLAHFYIALEGHGREDVFSDVDISRTIGWFTSIYPVRLQHHADVKELLIETKDTLRDIPNKGIGYGLLSTLCEDAQIREKLASIKPTILFNYLGSFDEIVKKESLFGYEMDTRQLDVSPNNKVAHNLAINSMVVNNMLDISITYNPACYTSAEIQRFANTYHQAITQITTLCNAPETSVESSRSDYGLPATVKNKELNAFKNKRQAQYGKIETIYPLSALQEGILFHSLFDESTTAYVSEFSFDITDGFDKTIFEKSWNHLAKQHEILRAGIYANDLAVPVQCIYERVVLNLIELDCRELSESEVSSKLSQIGQEGIQLETPPLFKITLVRISDTIMRVVVHYHHILWDGWSLSILMNQFLKVYNNLYTTHTLPVIKGSRYRSHVEQIKKYQKYNTSKYWKEYLKNSTEETYIPFIKKPLKRNKIVANTTRKFSLGEEITKLILKYSKENEVTVNTIIQGCWGYMLHKYTGQEYATFGAITSGRNTSINNMESAVGLYINTLPVVVDCTGELSISDWLSKLQQEHAFTREEYGYDSLVRINEYLNKSESLFDSLLVFENYPVDTSVLNDSNLKIQNLQSNEYTNYALTLEVIIQENDIAFNLNYHDELLDHHTVSMIEKHILQVLNSLHDKKTTTISDVELLAYEEKQEILKYSTGATVDYGDATLLDMFREMVAKKGTSTALHYEGETMSYKELDSLSDDLAGYLIEKGILGEDKLVPISLDRGFTMVVGILGILKSGGAYVPIDPLYPASRKRYILEDINAKTILTSSDYQQEYHDLGYDAFPVDRQENYQTNDKIALPKVTLEDTIYVLYTSGSTGVPKGVINTHEGLYNRLLWMRDYLSLDENDVVLQKTTFCFDVSFWELILPLVIGGEMVLARTGGEKDSEYLSKVIEKQGITLVHFVPSMLSAFLLDVESSFPSLTNVVCSGEALPESVVSSFSSKMGTTQLYNLYGPTEAAIDVTAINLSTYKGSGVPIGKPVSNTQIYILGENNVLQPIGVKGELCIGGVQVSKGYLHNEALTDEKYTNNPYGAGKLYRTGDVARWDANGNIEYLGREDSQIKLRGYRIELGEITRVVENYDGISQAVVIKGEIGQSEQLLCYYTGDTENQIDENNLKAYLSAQLPSYMVPSHYQALLEFPLTSNGKLDKKQLPAIHITHQAGEQAAQTKDEKAMVAIWEGLLGICPIGIETSFFELGGDSIKAIQLMSRSKQQGYHFKVKDVFKHPTVKGLLSVCGASETVLIETGLLEGDFELLPIQHRFIEANHPAPHHYNQSVLLSIPKDLSSETLQRSLSKLIDHHDILRSIYKDGQGFYQPEMDNYYKEEIAADEKALTALCQTYQESFDLSTGPLIYFVKITYAQDTKKDRLFIVAHHLVIDGVSWRIVLEDLEQLLSHQNYQLPAKQSSLRQWSNGLSAYASSLSESQQDYWQEISKEYSIFKDPQTLSGTLETHSNNLHQELTKSLSQEIHGIYGTELQDVLLGCLSKVLGNQYDSSKIYIDIEGHGREEIISGLDISRTVGWFTSLYPLKLEVSETIGVQLRDTKDMLREVPDGGLGYGALRYLSDTPEAYTYSKGGILFNYLGDFDGTVSEEGLVGFAGEST</sequence>
<dbReference type="InterPro" id="IPR020845">
    <property type="entry name" value="AMP-binding_CS"/>
</dbReference>
<feature type="domain" description="Carrier" evidence="4">
    <location>
        <begin position="2464"/>
        <end position="2538"/>
    </location>
</feature>
<dbReference type="NCBIfam" id="TIGR01720">
    <property type="entry name" value="NRPS-para261"/>
    <property type="match status" value="1"/>
</dbReference>
<dbReference type="SUPFAM" id="SSF47336">
    <property type="entry name" value="ACP-like"/>
    <property type="match status" value="2"/>
</dbReference>
<dbReference type="SUPFAM" id="SSF52777">
    <property type="entry name" value="CoA-dependent acyltransferases"/>
    <property type="match status" value="8"/>
</dbReference>
<dbReference type="PANTHER" id="PTHR45398">
    <property type="match status" value="1"/>
</dbReference>
<comment type="cofactor">
    <cofactor evidence="1">
        <name>pantetheine 4'-phosphate</name>
        <dbReference type="ChEBI" id="CHEBI:47942"/>
    </cofactor>
</comment>
<comment type="caution">
    <text evidence="5">The sequence shown here is derived from an EMBL/GenBank/DDBJ whole genome shotgun (WGS) entry which is preliminary data.</text>
</comment>
<dbReference type="InterPro" id="IPR010071">
    <property type="entry name" value="AA_adenyl_dom"/>
</dbReference>
<keyword evidence="6" id="KW-1185">Reference proteome</keyword>
<feature type="non-terminal residue" evidence="5">
    <location>
        <position position="2901"/>
    </location>
</feature>
<dbReference type="FunFam" id="3.40.50.980:FF:000002">
    <property type="entry name" value="Enterobactin synthetase component F"/>
    <property type="match status" value="1"/>
</dbReference>
<dbReference type="InterPro" id="IPR045851">
    <property type="entry name" value="AMP-bd_C_sf"/>
</dbReference>
<dbReference type="EMBL" id="QBKT01000002">
    <property type="protein sequence ID" value="PTX63162.1"/>
    <property type="molecule type" value="Genomic_DNA"/>
</dbReference>
<dbReference type="Gene3D" id="1.10.1200.10">
    <property type="entry name" value="ACP-like"/>
    <property type="match status" value="2"/>
</dbReference>
<dbReference type="InterPro" id="IPR009081">
    <property type="entry name" value="PP-bd_ACP"/>
</dbReference>
<evidence type="ECO:0000259" key="4">
    <source>
        <dbReference type="PROSITE" id="PS50075"/>
    </source>
</evidence>
<dbReference type="InterPro" id="IPR025110">
    <property type="entry name" value="AMP-bd_C"/>
</dbReference>
<evidence type="ECO:0000313" key="6">
    <source>
        <dbReference type="Proteomes" id="UP000244090"/>
    </source>
</evidence>
<dbReference type="OrthoDB" id="4317020at2"/>